<dbReference type="GO" id="GO:0016787">
    <property type="term" value="F:hydrolase activity"/>
    <property type="evidence" value="ECO:0007669"/>
    <property type="project" value="UniProtKB-KW"/>
</dbReference>
<sequence length="319" mass="36323">MFRSSHKLFTSSTSAVPRNNVMRWSHTEVKIPVPWGHIAGKWWNKDGQRPILAVHGWQDNANSFDRVVPLMSSKIPVLAVDLPGHGHSSYFPEGFPYHRMTAVMAMKLTVEHFGWQKVSLMGHSLGGQTCLLYSTIFPEQVDSLAMLDILAPIPLNASRFVQSGGKGIDEFLKWDMQKHDTAPTHTYEELVDMIKKSPISPVSEVAAKVLVERGAMKCDNGKFRWTRDPKLKGLPLAGWAERDIFKFCEEIKTNVLCIKAESSSYFTKKEFFDECWSIIKRVAKTSDLRYTCGGHDFHLEHPEIVAPILDDFFTKYYDK</sequence>
<evidence type="ECO:0000313" key="5">
    <source>
        <dbReference type="RefSeq" id="XP_026294042.1"/>
    </source>
</evidence>
<organism evidence="4 5">
    <name type="scientific">Frankliniella occidentalis</name>
    <name type="common">Western flower thrips</name>
    <name type="synonym">Euthrips occidentalis</name>
    <dbReference type="NCBI Taxonomy" id="133901"/>
    <lineage>
        <taxon>Eukaryota</taxon>
        <taxon>Metazoa</taxon>
        <taxon>Ecdysozoa</taxon>
        <taxon>Arthropoda</taxon>
        <taxon>Hexapoda</taxon>
        <taxon>Insecta</taxon>
        <taxon>Pterygota</taxon>
        <taxon>Neoptera</taxon>
        <taxon>Paraneoptera</taxon>
        <taxon>Thysanoptera</taxon>
        <taxon>Terebrantia</taxon>
        <taxon>Thripoidea</taxon>
        <taxon>Thripidae</taxon>
        <taxon>Frankliniella</taxon>
    </lineage>
</organism>
<dbReference type="InterPro" id="IPR000073">
    <property type="entry name" value="AB_hydrolase_1"/>
</dbReference>
<dbReference type="AlphaFoldDB" id="A0A6J1TMK8"/>
<evidence type="ECO:0000256" key="1">
    <source>
        <dbReference type="ARBA" id="ARBA00008645"/>
    </source>
</evidence>
<protein>
    <submittedName>
        <fullName evidence="5">Probable serine hydrolase</fullName>
    </submittedName>
</protein>
<dbReference type="KEGG" id="foc:113218073"/>
<dbReference type="Pfam" id="PF00561">
    <property type="entry name" value="Abhydrolase_1"/>
    <property type="match status" value="1"/>
</dbReference>
<proteinExistence type="inferred from homology"/>
<dbReference type="Gene3D" id="3.40.50.1820">
    <property type="entry name" value="alpha/beta hydrolase"/>
    <property type="match status" value="1"/>
</dbReference>
<keyword evidence="4" id="KW-1185">Reference proteome</keyword>
<dbReference type="GO" id="GO:0016020">
    <property type="term" value="C:membrane"/>
    <property type="evidence" value="ECO:0007669"/>
    <property type="project" value="TreeGrafter"/>
</dbReference>
<evidence type="ECO:0000256" key="2">
    <source>
        <dbReference type="ARBA" id="ARBA00022801"/>
    </source>
</evidence>
<dbReference type="PANTHER" id="PTHR43798">
    <property type="entry name" value="MONOACYLGLYCEROL LIPASE"/>
    <property type="match status" value="1"/>
</dbReference>
<dbReference type="SUPFAM" id="SSF53474">
    <property type="entry name" value="alpha/beta-Hydrolases"/>
    <property type="match status" value="1"/>
</dbReference>
<gene>
    <name evidence="5" type="primary">LOC113218073</name>
</gene>
<feature type="domain" description="AB hydrolase-1" evidence="3">
    <location>
        <begin position="50"/>
        <end position="162"/>
    </location>
</feature>
<name>A0A6J1TMK8_FRAOC</name>
<evidence type="ECO:0000313" key="4">
    <source>
        <dbReference type="Proteomes" id="UP000504606"/>
    </source>
</evidence>
<evidence type="ECO:0000259" key="3">
    <source>
        <dbReference type="Pfam" id="PF00561"/>
    </source>
</evidence>
<dbReference type="Proteomes" id="UP000504606">
    <property type="component" value="Unplaced"/>
</dbReference>
<accession>A0A6J1TMK8</accession>
<dbReference type="GeneID" id="113218073"/>
<dbReference type="OrthoDB" id="190201at2759"/>
<dbReference type="PRINTS" id="PR00111">
    <property type="entry name" value="ABHYDROLASE"/>
</dbReference>
<dbReference type="PANTHER" id="PTHR43798:SF14">
    <property type="entry name" value="SERINE HYDROLASE-LIKE PROTEIN DDB_G0286239"/>
    <property type="match status" value="1"/>
</dbReference>
<dbReference type="RefSeq" id="XP_026294042.1">
    <property type="nucleotide sequence ID" value="XM_026438257.2"/>
</dbReference>
<dbReference type="InterPro" id="IPR029058">
    <property type="entry name" value="AB_hydrolase_fold"/>
</dbReference>
<comment type="similarity">
    <text evidence="1">Belongs to the AB hydrolase superfamily.</text>
</comment>
<dbReference type="InterPro" id="IPR050266">
    <property type="entry name" value="AB_hydrolase_sf"/>
</dbReference>
<keyword evidence="2 5" id="KW-0378">Hydrolase</keyword>
<reference evidence="5" key="1">
    <citation type="submission" date="2025-08" db="UniProtKB">
        <authorList>
            <consortium name="RefSeq"/>
        </authorList>
    </citation>
    <scope>IDENTIFICATION</scope>
    <source>
        <tissue evidence="5">Whole organism</tissue>
    </source>
</reference>